<dbReference type="OrthoDB" id="201656at2759"/>
<keyword evidence="4" id="KW-1185">Reference proteome</keyword>
<feature type="compositionally biased region" description="Low complexity" evidence="1">
    <location>
        <begin position="207"/>
        <end position="243"/>
    </location>
</feature>
<dbReference type="InterPro" id="IPR050700">
    <property type="entry name" value="YIM1/Zinc_Alcohol_DH_Fams"/>
</dbReference>
<dbReference type="InterPro" id="IPR011032">
    <property type="entry name" value="GroES-like_sf"/>
</dbReference>
<reference evidence="3 4" key="1">
    <citation type="journal article" date="2017" name="Mol. Ecol.">
        <title>Comparative and population genomic landscape of Phellinus noxius: A hypervariable fungus causing root rot in trees.</title>
        <authorList>
            <person name="Chung C.L."/>
            <person name="Lee T.J."/>
            <person name="Akiba M."/>
            <person name="Lee H.H."/>
            <person name="Kuo T.H."/>
            <person name="Liu D."/>
            <person name="Ke H.M."/>
            <person name="Yokoi T."/>
            <person name="Roa M.B."/>
            <person name="Lu M.J."/>
            <person name="Chang Y.Y."/>
            <person name="Ann P.J."/>
            <person name="Tsai J.N."/>
            <person name="Chen C.Y."/>
            <person name="Tzean S.S."/>
            <person name="Ota Y."/>
            <person name="Hattori T."/>
            <person name="Sahashi N."/>
            <person name="Liou R.F."/>
            <person name="Kikuchi T."/>
            <person name="Tsai I.J."/>
        </authorList>
    </citation>
    <scope>NUCLEOTIDE SEQUENCE [LARGE SCALE GENOMIC DNA]</scope>
    <source>
        <strain evidence="3 4">FFPRI411160</strain>
    </source>
</reference>
<organism evidence="3 4">
    <name type="scientific">Pyrrhoderma noxium</name>
    <dbReference type="NCBI Taxonomy" id="2282107"/>
    <lineage>
        <taxon>Eukaryota</taxon>
        <taxon>Fungi</taxon>
        <taxon>Dikarya</taxon>
        <taxon>Basidiomycota</taxon>
        <taxon>Agaricomycotina</taxon>
        <taxon>Agaricomycetes</taxon>
        <taxon>Hymenochaetales</taxon>
        <taxon>Hymenochaetaceae</taxon>
        <taxon>Pyrrhoderma</taxon>
    </lineage>
</organism>
<comment type="caution">
    <text evidence="3">The sequence shown here is derived from an EMBL/GenBank/DDBJ whole genome shotgun (WGS) entry which is preliminary data.</text>
</comment>
<feature type="region of interest" description="Disordered" evidence="1">
    <location>
        <begin position="324"/>
        <end position="363"/>
    </location>
</feature>
<dbReference type="InterPro" id="IPR013154">
    <property type="entry name" value="ADH-like_N"/>
</dbReference>
<feature type="compositionally biased region" description="Polar residues" evidence="1">
    <location>
        <begin position="1"/>
        <end position="12"/>
    </location>
</feature>
<feature type="region of interest" description="Disordered" evidence="1">
    <location>
        <begin position="808"/>
        <end position="828"/>
    </location>
</feature>
<feature type="compositionally biased region" description="Low complexity" evidence="1">
    <location>
        <begin position="332"/>
        <end position="344"/>
    </location>
</feature>
<dbReference type="Pfam" id="PF08240">
    <property type="entry name" value="ADH_N"/>
    <property type="match status" value="1"/>
</dbReference>
<dbReference type="Proteomes" id="UP000217199">
    <property type="component" value="Unassembled WGS sequence"/>
</dbReference>
<protein>
    <recommendedName>
        <fullName evidence="2">Alcohol dehydrogenase-like N-terminal domain-containing protein</fullName>
    </recommendedName>
</protein>
<feature type="compositionally biased region" description="Basic and acidic residues" evidence="1">
    <location>
        <begin position="84"/>
        <end position="98"/>
    </location>
</feature>
<evidence type="ECO:0000313" key="4">
    <source>
        <dbReference type="Proteomes" id="UP000217199"/>
    </source>
</evidence>
<proteinExistence type="predicted"/>
<dbReference type="AlphaFoldDB" id="A0A286UMH6"/>
<feature type="domain" description="Alcohol dehydrogenase-like N-terminal" evidence="2">
    <location>
        <begin position="577"/>
        <end position="661"/>
    </location>
</feature>
<feature type="compositionally biased region" description="Low complexity" evidence="1">
    <location>
        <begin position="167"/>
        <end position="200"/>
    </location>
</feature>
<dbReference type="Gene3D" id="3.90.180.10">
    <property type="entry name" value="Medium-chain alcohol dehydrogenases, catalytic domain"/>
    <property type="match status" value="1"/>
</dbReference>
<dbReference type="EMBL" id="NBII01000003">
    <property type="protein sequence ID" value="PAV20816.1"/>
    <property type="molecule type" value="Genomic_DNA"/>
</dbReference>
<feature type="compositionally biased region" description="Basic and acidic residues" evidence="1">
    <location>
        <begin position="750"/>
        <end position="765"/>
    </location>
</feature>
<feature type="region of interest" description="Disordered" evidence="1">
    <location>
        <begin position="912"/>
        <end position="949"/>
    </location>
</feature>
<feature type="compositionally biased region" description="Basic and acidic residues" evidence="1">
    <location>
        <begin position="912"/>
        <end position="926"/>
    </location>
</feature>
<dbReference type="STRING" id="2282107.A0A286UMH6"/>
<dbReference type="SUPFAM" id="SSF50129">
    <property type="entry name" value="GroES-like"/>
    <property type="match status" value="1"/>
</dbReference>
<feature type="region of interest" description="Disordered" evidence="1">
    <location>
        <begin position="282"/>
        <end position="305"/>
    </location>
</feature>
<accession>A0A286UMH6</accession>
<gene>
    <name evidence="3" type="ORF">PNOK_0344300</name>
</gene>
<feature type="region of interest" description="Disordered" evidence="1">
    <location>
        <begin position="749"/>
        <end position="776"/>
    </location>
</feature>
<feature type="compositionally biased region" description="Polar residues" evidence="1">
    <location>
        <begin position="144"/>
        <end position="166"/>
    </location>
</feature>
<sequence length="1086" mass="117258">MPKPTLLQQVFNKPSQSYSYPKPSPSSPYSSNANYHSVREDMLRLALLSSSSSSSISSFPHSSDNNTRTSTRSSTPAAPPTAHSPEDKSDNSNNDRIEAYFTPLSTPPSPPNNTKINSVDMVNTQDIVITNDDGSDVTFHSRLPPQSTTNAISTQAHIQTTNSSTATGQPSSMSTSQTPSRSESPDSASSVASTSTADGSYARSERSSPPTSLSAPSSRATTPVESESTKPTPTQNQTTPFIQRPGRHRHLRTTSDSGMSSTSSSTRSSILYTDDDWAKDVRWLVPEPGGPGKNNPKAPKRNNSKKHLTLDPEMLQSLPAAHLSERVRASQRRAVSSSVQSTSSLHRQMGRRRMSAVWEEDESSIDISAAPRRVHTDPASLNTLARMHSKSSSQRSSNTGRHILHQHPRPQSSLSNGSELSASSGSSSVYTQSSRTVDIPVPLPVSNGGNPNGFTSLVLPRAAYSPATSKRNRRYSIRFGSESRVDITKSGLSQTTMGTICITKNAASSVSGNGGVRTRSLSLSKFSGFSFSTSSLVLGSNAEKKKRGNTPQHLLNSLPPPLSFTSFMPPPSKVSSEQILVQVYAVGLDGLDEWIVNERLRRKSCYGFVPGRSFVGRAVEVGYGVNAIGKGDWLVGLMDARKSGALAEFIVVEKRRCTRCPRPTEGVLTLEQLALLPLCGVPAHRACRTIGDIDTETGVDHMSANWGVGTRGKALVIQGQDGAGAMVVQELTRMGMEVNVIVTLHEDEEIGRGRDQQKRMDKMDETNETNIDNEKDDGSSVLEVLRFLEARVHSWGATVVRFSKSSFSSSYSSSLSDSSDSSTANSTYKSDFTNSAISVASATTTHTKSVPPNKVSSSPLTALQTFSSDTFDAVVDCVGGKAIWVASERVLKPGGQFTTLVGDSVPEQRYHHEQFEQGKEQTKVDGKAVPGGRSEENGDGLENENSVGNEEYLRRNVSEPNREQEHWGNGQVTTSNSMTQINTKAMKRVKRKKRKKVLGYAWVSPAADVDYFGEDVRDTLGDVVKLASSSTVVNAGVRPYVDPRRCVPFERAPMLFSSSFGGGSSGKSYWMSALSGGRTGVVRVLD</sequence>
<evidence type="ECO:0000256" key="1">
    <source>
        <dbReference type="SAM" id="MobiDB-lite"/>
    </source>
</evidence>
<feature type="region of interest" description="Disordered" evidence="1">
    <location>
        <begin position="385"/>
        <end position="433"/>
    </location>
</feature>
<dbReference type="PANTHER" id="PTHR11695:SF294">
    <property type="entry name" value="RETICULON-4-INTERACTING PROTEIN 1, MITOCHONDRIAL"/>
    <property type="match status" value="1"/>
</dbReference>
<feature type="region of interest" description="Disordered" evidence="1">
    <location>
        <begin position="133"/>
        <end position="268"/>
    </location>
</feature>
<dbReference type="PANTHER" id="PTHR11695">
    <property type="entry name" value="ALCOHOL DEHYDROGENASE RELATED"/>
    <property type="match status" value="1"/>
</dbReference>
<feature type="compositionally biased region" description="Low complexity" evidence="1">
    <location>
        <begin position="49"/>
        <end position="76"/>
    </location>
</feature>
<dbReference type="GO" id="GO:0005739">
    <property type="term" value="C:mitochondrion"/>
    <property type="evidence" value="ECO:0007669"/>
    <property type="project" value="TreeGrafter"/>
</dbReference>
<evidence type="ECO:0000313" key="3">
    <source>
        <dbReference type="EMBL" id="PAV20816.1"/>
    </source>
</evidence>
<feature type="region of interest" description="Disordered" evidence="1">
    <location>
        <begin position="49"/>
        <end position="117"/>
    </location>
</feature>
<feature type="region of interest" description="Disordered" evidence="1">
    <location>
        <begin position="956"/>
        <end position="975"/>
    </location>
</feature>
<feature type="region of interest" description="Disordered" evidence="1">
    <location>
        <begin position="1"/>
        <end position="35"/>
    </location>
</feature>
<feature type="compositionally biased region" description="Basic and acidic residues" evidence="1">
    <location>
        <begin position="956"/>
        <end position="966"/>
    </location>
</feature>
<name>A0A286UMH6_9AGAM</name>
<feature type="compositionally biased region" description="Low complexity" evidence="1">
    <location>
        <begin position="13"/>
        <end position="31"/>
    </location>
</feature>
<dbReference type="InParanoid" id="A0A286UMH6"/>
<evidence type="ECO:0000259" key="2">
    <source>
        <dbReference type="Pfam" id="PF08240"/>
    </source>
</evidence>
<feature type="compositionally biased region" description="Low complexity" evidence="1">
    <location>
        <begin position="412"/>
        <end position="433"/>
    </location>
</feature>
<feature type="compositionally biased region" description="Low complexity" evidence="1">
    <location>
        <begin position="254"/>
        <end position="268"/>
    </location>
</feature>